<evidence type="ECO:0000256" key="4">
    <source>
        <dbReference type="ARBA" id="ARBA00022833"/>
    </source>
</evidence>
<gene>
    <name evidence="8" type="ORF">RRG08_009838</name>
</gene>
<evidence type="ECO:0000259" key="7">
    <source>
        <dbReference type="PROSITE" id="PS50157"/>
    </source>
</evidence>
<evidence type="ECO:0000313" key="8">
    <source>
        <dbReference type="EMBL" id="KAK3762449.1"/>
    </source>
</evidence>
<feature type="domain" description="C2H2-type" evidence="7">
    <location>
        <begin position="21"/>
        <end position="49"/>
    </location>
</feature>
<dbReference type="Pfam" id="PF00096">
    <property type="entry name" value="zf-C2H2"/>
    <property type="match status" value="3"/>
</dbReference>
<evidence type="ECO:0000256" key="5">
    <source>
        <dbReference type="PROSITE-ProRule" id="PRU00042"/>
    </source>
</evidence>
<evidence type="ECO:0000256" key="1">
    <source>
        <dbReference type="ARBA" id="ARBA00022723"/>
    </source>
</evidence>
<dbReference type="PANTHER" id="PTHR24409">
    <property type="entry name" value="ZINC FINGER PROTEIN 142"/>
    <property type="match status" value="1"/>
</dbReference>
<name>A0AAE1D9G7_9GAST</name>
<evidence type="ECO:0000313" key="9">
    <source>
        <dbReference type="Proteomes" id="UP001283361"/>
    </source>
</evidence>
<dbReference type="FunFam" id="3.30.160.60:FF:000446">
    <property type="entry name" value="Zinc finger protein"/>
    <property type="match status" value="1"/>
</dbReference>
<dbReference type="PROSITE" id="PS00028">
    <property type="entry name" value="ZINC_FINGER_C2H2_1"/>
    <property type="match status" value="2"/>
</dbReference>
<keyword evidence="3 5" id="KW-0863">Zinc-finger</keyword>
<sequence length="201" mass="22893">MKHHFQSPEKSSRVGGLCAENVCNACNSIFQVPSEFQEHMANVHQKFMPYMCSLCGKCYGSQSGLSLHMQAHDGKTYVCPVCDSKFSQKSTMKRHMKCNRLHLVNHNRVEASESLTHGWQDQISHSGTAYAVRSENLCTECGMGFTDPQSFQAHMADFHQKYMPYANLSLHIIGRWNPAYLRIWLLLLLICFFVSFVHTAP</sequence>
<reference evidence="8" key="1">
    <citation type="journal article" date="2023" name="G3 (Bethesda)">
        <title>A reference genome for the long-term kleptoplast-retaining sea slug Elysia crispata morphotype clarki.</title>
        <authorList>
            <person name="Eastman K.E."/>
            <person name="Pendleton A.L."/>
            <person name="Shaikh M.A."/>
            <person name="Suttiyut T."/>
            <person name="Ogas R."/>
            <person name="Tomko P."/>
            <person name="Gavelis G."/>
            <person name="Widhalm J.R."/>
            <person name="Wisecaver J.H."/>
        </authorList>
    </citation>
    <scope>NUCLEOTIDE SEQUENCE</scope>
    <source>
        <strain evidence="8">ECLA1</strain>
    </source>
</reference>
<evidence type="ECO:0000256" key="6">
    <source>
        <dbReference type="SAM" id="Phobius"/>
    </source>
</evidence>
<organism evidence="8 9">
    <name type="scientific">Elysia crispata</name>
    <name type="common">lettuce slug</name>
    <dbReference type="NCBI Taxonomy" id="231223"/>
    <lineage>
        <taxon>Eukaryota</taxon>
        <taxon>Metazoa</taxon>
        <taxon>Spiralia</taxon>
        <taxon>Lophotrochozoa</taxon>
        <taxon>Mollusca</taxon>
        <taxon>Gastropoda</taxon>
        <taxon>Heterobranchia</taxon>
        <taxon>Euthyneura</taxon>
        <taxon>Panpulmonata</taxon>
        <taxon>Sacoglossa</taxon>
        <taxon>Placobranchoidea</taxon>
        <taxon>Plakobranchidae</taxon>
        <taxon>Elysia</taxon>
    </lineage>
</organism>
<keyword evidence="1" id="KW-0479">Metal-binding</keyword>
<evidence type="ECO:0000256" key="2">
    <source>
        <dbReference type="ARBA" id="ARBA00022737"/>
    </source>
</evidence>
<accession>A0AAE1D9G7</accession>
<dbReference type="SMART" id="SM00355">
    <property type="entry name" value="ZnF_C2H2"/>
    <property type="match status" value="4"/>
</dbReference>
<dbReference type="Gene3D" id="3.30.160.60">
    <property type="entry name" value="Classic Zinc Finger"/>
    <property type="match status" value="2"/>
</dbReference>
<dbReference type="GO" id="GO:0000977">
    <property type="term" value="F:RNA polymerase II transcription regulatory region sequence-specific DNA binding"/>
    <property type="evidence" value="ECO:0007669"/>
    <property type="project" value="TreeGrafter"/>
</dbReference>
<feature type="domain" description="C2H2-type" evidence="7">
    <location>
        <begin position="136"/>
        <end position="164"/>
    </location>
</feature>
<dbReference type="InterPro" id="IPR036236">
    <property type="entry name" value="Znf_C2H2_sf"/>
</dbReference>
<keyword evidence="2" id="KW-0677">Repeat</keyword>
<dbReference type="GO" id="GO:0000981">
    <property type="term" value="F:DNA-binding transcription factor activity, RNA polymerase II-specific"/>
    <property type="evidence" value="ECO:0007669"/>
    <property type="project" value="TreeGrafter"/>
</dbReference>
<proteinExistence type="predicted"/>
<dbReference type="AlphaFoldDB" id="A0AAE1D9G7"/>
<keyword evidence="6" id="KW-0812">Transmembrane</keyword>
<dbReference type="PROSITE" id="PS50157">
    <property type="entry name" value="ZINC_FINGER_C2H2_2"/>
    <property type="match status" value="4"/>
</dbReference>
<dbReference type="GO" id="GO:0008270">
    <property type="term" value="F:zinc ion binding"/>
    <property type="evidence" value="ECO:0007669"/>
    <property type="project" value="UniProtKB-KW"/>
</dbReference>
<dbReference type="Proteomes" id="UP001283361">
    <property type="component" value="Unassembled WGS sequence"/>
</dbReference>
<dbReference type="SUPFAM" id="SSF57667">
    <property type="entry name" value="beta-beta-alpha zinc fingers"/>
    <property type="match status" value="1"/>
</dbReference>
<evidence type="ECO:0000256" key="3">
    <source>
        <dbReference type="ARBA" id="ARBA00022771"/>
    </source>
</evidence>
<protein>
    <recommendedName>
        <fullName evidence="7">C2H2-type domain-containing protein</fullName>
    </recommendedName>
</protein>
<dbReference type="GO" id="GO:0005634">
    <property type="term" value="C:nucleus"/>
    <property type="evidence" value="ECO:0007669"/>
    <property type="project" value="TreeGrafter"/>
</dbReference>
<feature type="domain" description="C2H2-type" evidence="7">
    <location>
        <begin position="77"/>
        <end position="102"/>
    </location>
</feature>
<feature type="transmembrane region" description="Helical" evidence="6">
    <location>
        <begin position="179"/>
        <end position="198"/>
    </location>
</feature>
<keyword evidence="4" id="KW-0862">Zinc</keyword>
<keyword evidence="6" id="KW-0472">Membrane</keyword>
<dbReference type="PANTHER" id="PTHR24409:SF295">
    <property type="entry name" value="AZ2-RELATED"/>
    <property type="match status" value="1"/>
</dbReference>
<feature type="domain" description="C2H2-type" evidence="7">
    <location>
        <begin position="50"/>
        <end position="77"/>
    </location>
</feature>
<comment type="caution">
    <text evidence="8">The sequence shown here is derived from an EMBL/GenBank/DDBJ whole genome shotgun (WGS) entry which is preliminary data.</text>
</comment>
<dbReference type="EMBL" id="JAWDGP010004710">
    <property type="protein sequence ID" value="KAK3762449.1"/>
    <property type="molecule type" value="Genomic_DNA"/>
</dbReference>
<dbReference type="InterPro" id="IPR013087">
    <property type="entry name" value="Znf_C2H2_type"/>
</dbReference>
<keyword evidence="9" id="KW-1185">Reference proteome</keyword>
<keyword evidence="6" id="KW-1133">Transmembrane helix</keyword>